<proteinExistence type="predicted"/>
<keyword evidence="2" id="KW-1185">Reference proteome</keyword>
<name>A0ABV5TT27_9ACTN</name>
<dbReference type="EMBL" id="JBHMBS010000053">
    <property type="protein sequence ID" value="MFB9682274.1"/>
    <property type="molecule type" value="Genomic_DNA"/>
</dbReference>
<evidence type="ECO:0000313" key="2">
    <source>
        <dbReference type="Proteomes" id="UP001589610"/>
    </source>
</evidence>
<evidence type="ECO:0000313" key="1">
    <source>
        <dbReference type="EMBL" id="MFB9682274.1"/>
    </source>
</evidence>
<sequence length="91" mass="10347">MEAFAKTVTEETTIDASCRWLGLYRVCWASPYSTVEAEALPGSAALSTEEWAIHSNTGFLWLPEGRPEGTMDDSYRHLGGNWYGWRGWDNW</sequence>
<comment type="caution">
    <text evidence="1">The sequence shown here is derived from an EMBL/GenBank/DDBJ whole genome shotgun (WGS) entry which is preliminary data.</text>
</comment>
<gene>
    <name evidence="1" type="ORF">ACFFRH_42965</name>
</gene>
<organism evidence="1 2">
    <name type="scientific">Streptosporangium vulgare</name>
    <dbReference type="NCBI Taxonomy" id="46190"/>
    <lineage>
        <taxon>Bacteria</taxon>
        <taxon>Bacillati</taxon>
        <taxon>Actinomycetota</taxon>
        <taxon>Actinomycetes</taxon>
        <taxon>Streptosporangiales</taxon>
        <taxon>Streptosporangiaceae</taxon>
        <taxon>Streptosporangium</taxon>
    </lineage>
</organism>
<reference evidence="1 2" key="1">
    <citation type="submission" date="2024-09" db="EMBL/GenBank/DDBJ databases">
        <authorList>
            <person name="Sun Q."/>
            <person name="Mori K."/>
        </authorList>
    </citation>
    <scope>NUCLEOTIDE SEQUENCE [LARGE SCALE GENOMIC DNA]</scope>
    <source>
        <strain evidence="1 2">JCM 3028</strain>
    </source>
</reference>
<protein>
    <submittedName>
        <fullName evidence="1">Uncharacterized protein</fullName>
    </submittedName>
</protein>
<dbReference type="Proteomes" id="UP001589610">
    <property type="component" value="Unassembled WGS sequence"/>
</dbReference>
<accession>A0ABV5TT27</accession>